<gene>
    <name evidence="1" type="primary">WBGene00281806</name>
</gene>
<keyword evidence="2" id="KW-1185">Reference proteome</keyword>
<sequence>GVMYRACLLVAFILFTACDAEVKFANSWIKDEFDLSKQKMVEMHKCLTKSCKIYVSAPESSYKTLDNISCGESTLGAMARAVDPMTGEKIPYFMERYSAKAFMKNHNANYACDPVVVYIVREGASMYNYARVFEAKQPLLKIDWNMEETITLLSSQPFTVTGKLNEGYLTGSVYTTGYDNILGNDDHCKPVYDFPKRDTFKFSVTGPIATLHRQSLGPIQLTVENKFEVIVNSATFLTSNGYIGCKNGKSYQSSLYGPVVNYHLAYDREYYIHTSAYLNTLNDNVTIRVDGKEAANIKGAVGRLNWNKTLDFHGKELDIRFEGNKPQFSSFLLRFWTGDEPVTYEPTSKRYTFRTKPSTVTTLKGVETTSVSTIIFQEETTTTKSSVINNFFMSIHFLHRFSDLSEAFRFLGHIILLPLLCYGHGDSDSGEKKQKEIEE</sequence>
<dbReference type="EnsemblMetazoa" id="PPA43437.1">
    <property type="protein sequence ID" value="PPA43437.1"/>
    <property type="gene ID" value="WBGene00281806"/>
</dbReference>
<reference evidence="1" key="2">
    <citation type="submission" date="2022-06" db="UniProtKB">
        <authorList>
            <consortium name="EnsemblMetazoa"/>
        </authorList>
    </citation>
    <scope>IDENTIFICATION</scope>
    <source>
        <strain evidence="1">PS312</strain>
    </source>
</reference>
<dbReference type="Proteomes" id="UP000005239">
    <property type="component" value="Unassembled WGS sequence"/>
</dbReference>
<accession>A0A8R1Z181</accession>
<accession>A0A2A6BVA4</accession>
<protein>
    <submittedName>
        <fullName evidence="1">Uncharacterized protein</fullName>
    </submittedName>
</protein>
<evidence type="ECO:0000313" key="2">
    <source>
        <dbReference type="Proteomes" id="UP000005239"/>
    </source>
</evidence>
<dbReference type="AlphaFoldDB" id="A0A2A6BVA4"/>
<proteinExistence type="predicted"/>
<organism evidence="1 2">
    <name type="scientific">Pristionchus pacificus</name>
    <name type="common">Parasitic nematode worm</name>
    <dbReference type="NCBI Taxonomy" id="54126"/>
    <lineage>
        <taxon>Eukaryota</taxon>
        <taxon>Metazoa</taxon>
        <taxon>Ecdysozoa</taxon>
        <taxon>Nematoda</taxon>
        <taxon>Chromadorea</taxon>
        <taxon>Rhabditida</taxon>
        <taxon>Rhabditina</taxon>
        <taxon>Diplogasteromorpha</taxon>
        <taxon>Diplogasteroidea</taxon>
        <taxon>Neodiplogasteridae</taxon>
        <taxon>Pristionchus</taxon>
    </lineage>
</organism>
<reference evidence="2" key="1">
    <citation type="journal article" date="2008" name="Nat. Genet.">
        <title>The Pristionchus pacificus genome provides a unique perspective on nematode lifestyle and parasitism.</title>
        <authorList>
            <person name="Dieterich C."/>
            <person name="Clifton S.W."/>
            <person name="Schuster L.N."/>
            <person name="Chinwalla A."/>
            <person name="Delehaunty K."/>
            <person name="Dinkelacker I."/>
            <person name="Fulton L."/>
            <person name="Fulton R."/>
            <person name="Godfrey J."/>
            <person name="Minx P."/>
            <person name="Mitreva M."/>
            <person name="Roeseler W."/>
            <person name="Tian H."/>
            <person name="Witte H."/>
            <person name="Yang S.P."/>
            <person name="Wilson R.K."/>
            <person name="Sommer R.J."/>
        </authorList>
    </citation>
    <scope>NUCLEOTIDE SEQUENCE [LARGE SCALE GENOMIC DNA]</scope>
    <source>
        <strain evidence="2">PS312</strain>
    </source>
</reference>
<name>A0A2A6BVA4_PRIPA</name>
<evidence type="ECO:0000313" key="1">
    <source>
        <dbReference type="EnsemblMetazoa" id="PPA43437.1"/>
    </source>
</evidence>